<keyword evidence="2" id="KW-1185">Reference proteome</keyword>
<dbReference type="Proteomes" id="UP001177003">
    <property type="component" value="Chromosome 3"/>
</dbReference>
<sequence>MMTIDPRIETGKLLTKEDAGVLIREDKTLVSPSTKKRRVEDMTKRISKKTKKTKKRQLVIPTAYSEDEEVPETPEAILIIEPSSPEKTIVIPPEVSSAKSLHEEVRTSLKMYLIRM</sequence>
<accession>A0AA35YLV3</accession>
<proteinExistence type="predicted"/>
<gene>
    <name evidence="1" type="ORF">LSALG_LOCUS16330</name>
</gene>
<dbReference type="AlphaFoldDB" id="A0AA35YLV3"/>
<protein>
    <submittedName>
        <fullName evidence="1">Uncharacterized protein</fullName>
    </submittedName>
</protein>
<evidence type="ECO:0000313" key="2">
    <source>
        <dbReference type="Proteomes" id="UP001177003"/>
    </source>
</evidence>
<reference evidence="1" key="1">
    <citation type="submission" date="2023-04" db="EMBL/GenBank/DDBJ databases">
        <authorList>
            <person name="Vijverberg K."/>
            <person name="Xiong W."/>
            <person name="Schranz E."/>
        </authorList>
    </citation>
    <scope>NUCLEOTIDE SEQUENCE</scope>
</reference>
<dbReference type="EMBL" id="OX465079">
    <property type="protein sequence ID" value="CAI9276344.1"/>
    <property type="molecule type" value="Genomic_DNA"/>
</dbReference>
<name>A0AA35YLV3_LACSI</name>
<evidence type="ECO:0000313" key="1">
    <source>
        <dbReference type="EMBL" id="CAI9276344.1"/>
    </source>
</evidence>
<organism evidence="1 2">
    <name type="scientific">Lactuca saligna</name>
    <name type="common">Willowleaf lettuce</name>
    <dbReference type="NCBI Taxonomy" id="75948"/>
    <lineage>
        <taxon>Eukaryota</taxon>
        <taxon>Viridiplantae</taxon>
        <taxon>Streptophyta</taxon>
        <taxon>Embryophyta</taxon>
        <taxon>Tracheophyta</taxon>
        <taxon>Spermatophyta</taxon>
        <taxon>Magnoliopsida</taxon>
        <taxon>eudicotyledons</taxon>
        <taxon>Gunneridae</taxon>
        <taxon>Pentapetalae</taxon>
        <taxon>asterids</taxon>
        <taxon>campanulids</taxon>
        <taxon>Asterales</taxon>
        <taxon>Asteraceae</taxon>
        <taxon>Cichorioideae</taxon>
        <taxon>Cichorieae</taxon>
        <taxon>Lactucinae</taxon>
        <taxon>Lactuca</taxon>
    </lineage>
</organism>